<dbReference type="InterPro" id="IPR040198">
    <property type="entry name" value="Fido_containing"/>
</dbReference>
<evidence type="ECO:0000256" key="1">
    <source>
        <dbReference type="PIRSR" id="PIRSR640198-1"/>
    </source>
</evidence>
<dbReference type="Pfam" id="PF02661">
    <property type="entry name" value="Fic"/>
    <property type="match status" value="1"/>
</dbReference>
<protein>
    <submittedName>
        <fullName evidence="4">Fic family protein</fullName>
    </submittedName>
</protein>
<keyword evidence="2" id="KW-0547">Nucleotide-binding</keyword>
<evidence type="ECO:0000313" key="4">
    <source>
        <dbReference type="EMBL" id="SDM61807.1"/>
    </source>
</evidence>
<dbReference type="EMBL" id="FNID01000002">
    <property type="protein sequence ID" value="SDM61807.1"/>
    <property type="molecule type" value="Genomic_DNA"/>
</dbReference>
<organism evidence="4 5">
    <name type="scientific">Acetanaerobacterium elongatum</name>
    <dbReference type="NCBI Taxonomy" id="258515"/>
    <lineage>
        <taxon>Bacteria</taxon>
        <taxon>Bacillati</taxon>
        <taxon>Bacillota</taxon>
        <taxon>Clostridia</taxon>
        <taxon>Eubacteriales</taxon>
        <taxon>Oscillospiraceae</taxon>
        <taxon>Acetanaerobacterium</taxon>
    </lineage>
</organism>
<feature type="domain" description="Fido" evidence="3">
    <location>
        <begin position="141"/>
        <end position="296"/>
    </location>
</feature>
<sequence>MDAKLFTEMLSDKNRLDLKKLQYKYSAQAVAEFIALLKASLYKPLAINDFNGSPIVYLENLVQLSLSTVKLLLSPQLGGHSYGIQAMEDEIHSTFTIENINSSRESIRRILNGYAPADDSENRIYGMKRGLDFISNPENEITEENLYKLYHLTVEEYLEPNDRLLPGNRYRHDTVFIVGGKVEHEGLPYRKLPEYMGKLIAFIQADNMKNDLLKAAAIHFYMGYLHPYFDGNGRMARLVHLWYLVQQGYPAAMFVPFSHYVNTSRKEYYEAYTLVEQNEKLSGVLDITPFLIYFVNHVYNQIAAPTSQADILPLFQEALKSGRVTEREKDLWYFVLSAYGSNEFSTKQLEKDFRNAAYATIRSFVLKFEELGLLTGQRYGSKVKYRANIQ</sequence>
<evidence type="ECO:0000256" key="2">
    <source>
        <dbReference type="PIRSR" id="PIRSR640198-2"/>
    </source>
</evidence>
<dbReference type="AlphaFoldDB" id="A0A1G9UPP7"/>
<proteinExistence type="predicted"/>
<dbReference type="STRING" id="258515.SAMN05192585_10280"/>
<gene>
    <name evidence="4" type="ORF">SAMN05192585_10280</name>
</gene>
<dbReference type="InterPro" id="IPR036597">
    <property type="entry name" value="Fido-like_dom_sf"/>
</dbReference>
<dbReference type="SUPFAM" id="SSF140931">
    <property type="entry name" value="Fic-like"/>
    <property type="match status" value="1"/>
</dbReference>
<dbReference type="OrthoDB" id="9813719at2"/>
<dbReference type="InterPro" id="IPR003812">
    <property type="entry name" value="Fido"/>
</dbReference>
<dbReference type="PANTHER" id="PTHR13504">
    <property type="entry name" value="FIDO DOMAIN-CONTAINING PROTEIN DDB_G0283145"/>
    <property type="match status" value="1"/>
</dbReference>
<reference evidence="4 5" key="1">
    <citation type="submission" date="2016-10" db="EMBL/GenBank/DDBJ databases">
        <authorList>
            <person name="de Groot N.N."/>
        </authorList>
    </citation>
    <scope>NUCLEOTIDE SEQUENCE [LARGE SCALE GENOMIC DNA]</scope>
    <source>
        <strain evidence="4 5">CGMCC 1.5012</strain>
    </source>
</reference>
<accession>A0A1G9UPP7</accession>
<keyword evidence="2" id="KW-0067">ATP-binding</keyword>
<dbReference type="GO" id="GO:0005524">
    <property type="term" value="F:ATP binding"/>
    <property type="evidence" value="ECO:0007669"/>
    <property type="project" value="UniProtKB-KW"/>
</dbReference>
<name>A0A1G9UPP7_9FIRM</name>
<feature type="active site" evidence="1">
    <location>
        <position position="226"/>
    </location>
</feature>
<evidence type="ECO:0000313" key="5">
    <source>
        <dbReference type="Proteomes" id="UP000199182"/>
    </source>
</evidence>
<keyword evidence="5" id="KW-1185">Reference proteome</keyword>
<dbReference type="RefSeq" id="WP_092637584.1">
    <property type="nucleotide sequence ID" value="NZ_FNID01000002.1"/>
</dbReference>
<dbReference type="PROSITE" id="PS51459">
    <property type="entry name" value="FIDO"/>
    <property type="match status" value="1"/>
</dbReference>
<feature type="binding site" evidence="2">
    <location>
        <position position="278"/>
    </location>
    <ligand>
        <name>ATP</name>
        <dbReference type="ChEBI" id="CHEBI:30616"/>
    </ligand>
</feature>
<evidence type="ECO:0000259" key="3">
    <source>
        <dbReference type="PROSITE" id="PS51459"/>
    </source>
</evidence>
<feature type="binding site" evidence="2">
    <location>
        <begin position="268"/>
        <end position="269"/>
    </location>
    <ligand>
        <name>ATP</name>
        <dbReference type="ChEBI" id="CHEBI:30616"/>
    </ligand>
</feature>
<feature type="binding site" evidence="2">
    <location>
        <begin position="230"/>
        <end position="237"/>
    </location>
    <ligand>
        <name>ATP</name>
        <dbReference type="ChEBI" id="CHEBI:30616"/>
    </ligand>
</feature>
<dbReference type="PANTHER" id="PTHR13504:SF38">
    <property type="entry name" value="FIDO DOMAIN-CONTAINING PROTEIN"/>
    <property type="match status" value="1"/>
</dbReference>
<dbReference type="Gene3D" id="1.10.3290.10">
    <property type="entry name" value="Fido-like domain"/>
    <property type="match status" value="1"/>
</dbReference>
<dbReference type="Proteomes" id="UP000199182">
    <property type="component" value="Unassembled WGS sequence"/>
</dbReference>